<dbReference type="RefSeq" id="WP_266127648.1">
    <property type="nucleotide sequence ID" value="NZ_JANIDV010000004.1"/>
</dbReference>
<reference evidence="2" key="1">
    <citation type="submission" date="2022-07" db="EMBL/GenBank/DDBJ databases">
        <title>Bombella genomes.</title>
        <authorList>
            <person name="Harer L."/>
            <person name="Styblova S."/>
            <person name="Ehrmann M."/>
        </authorList>
    </citation>
    <scope>NUCLEOTIDE SEQUENCE</scope>
    <source>
        <strain evidence="2">TMW 2.2559</strain>
    </source>
</reference>
<feature type="transmembrane region" description="Helical" evidence="1">
    <location>
        <begin position="260"/>
        <end position="286"/>
    </location>
</feature>
<accession>A0ABT3WFT6</accession>
<name>A0ABT3WFT6_9PROT</name>
<sequence>MTRLSRAAGWPSPWPSLLGLCLITWLIGLALALPHGVDRAIQQWESELNDHVVIALPPADGRHAEQINTLPQTLMTAFPGTQATRLPDRDVERSLATWSTPWEGPLPALITLHYHGDMTALTSFVHQHSPEARVIPPPPQLTKLTPLMTGLRHAAGNIALAAGLGAALIVPALLYLGARTVALANASQLALLPTLGGKTSSLHHVLALRMALMIFPGSLAGIGLLVPTLALITSALRPLLRLPPFAGFASAFHAQTFLPLSLWGILFLLPFLMALAGWGMVHLVLFRQEHRS</sequence>
<gene>
    <name evidence="2" type="ORF">NQF87_06660</name>
</gene>
<feature type="transmembrane region" description="Helical" evidence="1">
    <location>
        <begin position="158"/>
        <end position="178"/>
    </location>
</feature>
<keyword evidence="1" id="KW-0472">Membrane</keyword>
<feature type="transmembrane region" description="Helical" evidence="1">
    <location>
        <begin position="219"/>
        <end position="240"/>
    </location>
</feature>
<proteinExistence type="predicted"/>
<comment type="caution">
    <text evidence="2">The sequence shown here is derived from an EMBL/GenBank/DDBJ whole genome shotgun (WGS) entry which is preliminary data.</text>
</comment>
<evidence type="ECO:0008006" key="4">
    <source>
        <dbReference type="Google" id="ProtNLM"/>
    </source>
</evidence>
<dbReference type="Proteomes" id="UP001165633">
    <property type="component" value="Unassembled WGS sequence"/>
</dbReference>
<evidence type="ECO:0000313" key="2">
    <source>
        <dbReference type="EMBL" id="MCX5616649.1"/>
    </source>
</evidence>
<organism evidence="2 3">
    <name type="scientific">Bombella dulcis</name>
    <dbReference type="NCBI Taxonomy" id="2967339"/>
    <lineage>
        <taxon>Bacteria</taxon>
        <taxon>Pseudomonadati</taxon>
        <taxon>Pseudomonadota</taxon>
        <taxon>Alphaproteobacteria</taxon>
        <taxon>Acetobacterales</taxon>
        <taxon>Acetobacteraceae</taxon>
        <taxon>Bombella</taxon>
    </lineage>
</organism>
<evidence type="ECO:0000256" key="1">
    <source>
        <dbReference type="SAM" id="Phobius"/>
    </source>
</evidence>
<dbReference type="EMBL" id="JANIDV010000004">
    <property type="protein sequence ID" value="MCX5616649.1"/>
    <property type="molecule type" value="Genomic_DNA"/>
</dbReference>
<keyword evidence="1" id="KW-0812">Transmembrane</keyword>
<keyword evidence="3" id="KW-1185">Reference proteome</keyword>
<evidence type="ECO:0000313" key="3">
    <source>
        <dbReference type="Proteomes" id="UP001165633"/>
    </source>
</evidence>
<protein>
    <recommendedName>
        <fullName evidence="4">ABC transporter permease</fullName>
    </recommendedName>
</protein>
<keyword evidence="1" id="KW-1133">Transmembrane helix</keyword>